<organism evidence="1 2">
    <name type="scientific">Mixta hanseatica</name>
    <dbReference type="NCBI Taxonomy" id="2872648"/>
    <lineage>
        <taxon>Bacteria</taxon>
        <taxon>Pseudomonadati</taxon>
        <taxon>Pseudomonadota</taxon>
        <taxon>Gammaproteobacteria</taxon>
        <taxon>Enterobacterales</taxon>
        <taxon>Erwiniaceae</taxon>
        <taxon>Mixta</taxon>
    </lineage>
</organism>
<evidence type="ECO:0000313" key="1">
    <source>
        <dbReference type="EMBL" id="UQY45736.1"/>
    </source>
</evidence>
<reference evidence="1" key="1">
    <citation type="submission" date="2021-09" db="EMBL/GenBank/DDBJ databases">
        <title>First case of bloodstream infection caused by Mixta hanseatica sp. nov., a member of the Erwiniaceae family.</title>
        <authorList>
            <person name="Both A."/>
            <person name="Huang J."/>
            <person name="Wenzel P."/>
            <person name="Aepfelbacher M."/>
            <person name="Rohde H."/>
            <person name="Christner M."/>
            <person name="Hentschke M."/>
        </authorList>
    </citation>
    <scope>NUCLEOTIDE SEQUENCE</scope>
    <source>
        <strain evidence="1">X22927</strain>
    </source>
</reference>
<sequence>MKIVTVLRSGGEYNADHVRWLYKQLPKEYEKICLTDLTIPDVDTRKLTTSFPGWWAKIELFDPEKIDDDIFYLDLDVVILGDISELLAHRPLTMLNDFFYPEKTQNSALMRIPHDEKYKVWESFNRFPELFMRRYREGGDQEFISKIYPHAQTWQNCFPGQVVSYKKHIVQKSKKNEHATGNGKVPEGARIVCFHGKPRPWQCNETWVPALGE</sequence>
<keyword evidence="2" id="KW-1185">Reference proteome</keyword>
<gene>
    <name evidence="1" type="ORF">K6958_08840</name>
</gene>
<dbReference type="InterPro" id="IPR029044">
    <property type="entry name" value="Nucleotide-diphossugar_trans"/>
</dbReference>
<accession>A0ABY4RFK1</accession>
<dbReference type="Proteomes" id="UP001056635">
    <property type="component" value="Chromosome"/>
</dbReference>
<evidence type="ECO:0000313" key="2">
    <source>
        <dbReference type="Proteomes" id="UP001056635"/>
    </source>
</evidence>
<dbReference type="RefSeq" id="WP_249894286.1">
    <property type="nucleotide sequence ID" value="NZ_CP082904.1"/>
</dbReference>
<dbReference type="Gene3D" id="3.90.550.10">
    <property type="entry name" value="Spore Coat Polysaccharide Biosynthesis Protein SpsA, Chain A"/>
    <property type="match status" value="1"/>
</dbReference>
<protein>
    <recommendedName>
        <fullName evidence="3">Glycosyltransferase</fullName>
    </recommendedName>
</protein>
<evidence type="ECO:0008006" key="3">
    <source>
        <dbReference type="Google" id="ProtNLM"/>
    </source>
</evidence>
<dbReference type="EMBL" id="CP082904">
    <property type="protein sequence ID" value="UQY45736.1"/>
    <property type="molecule type" value="Genomic_DNA"/>
</dbReference>
<name>A0ABY4RFK1_9GAMM</name>
<proteinExistence type="predicted"/>
<dbReference type="SUPFAM" id="SSF53448">
    <property type="entry name" value="Nucleotide-diphospho-sugar transferases"/>
    <property type="match status" value="1"/>
</dbReference>